<dbReference type="InterPro" id="IPR014710">
    <property type="entry name" value="RmlC-like_jellyroll"/>
</dbReference>
<evidence type="ECO:0000259" key="5">
    <source>
        <dbReference type="PROSITE" id="PS51063"/>
    </source>
</evidence>
<dbReference type="PROSITE" id="PS50042">
    <property type="entry name" value="CNMP_BINDING_3"/>
    <property type="match status" value="1"/>
</dbReference>
<evidence type="ECO:0000256" key="2">
    <source>
        <dbReference type="ARBA" id="ARBA00023125"/>
    </source>
</evidence>
<dbReference type="GO" id="GO:0003700">
    <property type="term" value="F:DNA-binding transcription factor activity"/>
    <property type="evidence" value="ECO:0007669"/>
    <property type="project" value="TreeGrafter"/>
</dbReference>
<dbReference type="GO" id="GO:0003677">
    <property type="term" value="F:DNA binding"/>
    <property type="evidence" value="ECO:0007669"/>
    <property type="project" value="UniProtKB-KW"/>
</dbReference>
<keyword evidence="7" id="KW-1185">Reference proteome</keyword>
<dbReference type="SMART" id="SM00100">
    <property type="entry name" value="cNMP"/>
    <property type="match status" value="1"/>
</dbReference>
<evidence type="ECO:0000259" key="4">
    <source>
        <dbReference type="PROSITE" id="PS50042"/>
    </source>
</evidence>
<protein>
    <submittedName>
        <fullName evidence="6">Helix-turn-helix domain-containing protein</fullName>
    </submittedName>
</protein>
<feature type="domain" description="Cyclic nucleotide-binding" evidence="4">
    <location>
        <begin position="26"/>
        <end position="96"/>
    </location>
</feature>
<reference evidence="6 7" key="1">
    <citation type="submission" date="2019-12" db="EMBL/GenBank/DDBJ databases">
        <title>Microbes associate with the intestines of laboratory mice.</title>
        <authorList>
            <person name="Navarre W."/>
            <person name="Wong E."/>
        </authorList>
    </citation>
    <scope>NUCLEOTIDE SEQUENCE [LARGE SCALE GENOMIC DNA]</scope>
    <source>
        <strain evidence="6 7">NM82_D38</strain>
    </source>
</reference>
<dbReference type="SMART" id="SM00419">
    <property type="entry name" value="HTH_CRP"/>
    <property type="match status" value="1"/>
</dbReference>
<dbReference type="InterPro" id="IPR000595">
    <property type="entry name" value="cNMP-bd_dom"/>
</dbReference>
<dbReference type="CDD" id="cd00038">
    <property type="entry name" value="CAP_ED"/>
    <property type="match status" value="1"/>
</dbReference>
<dbReference type="PANTHER" id="PTHR24567">
    <property type="entry name" value="CRP FAMILY TRANSCRIPTIONAL REGULATORY PROTEIN"/>
    <property type="match status" value="1"/>
</dbReference>
<evidence type="ECO:0000256" key="3">
    <source>
        <dbReference type="ARBA" id="ARBA00023163"/>
    </source>
</evidence>
<dbReference type="PROSITE" id="PS51063">
    <property type="entry name" value="HTH_CRP_2"/>
    <property type="match status" value="1"/>
</dbReference>
<name>A0A6L6YFR5_9BURK</name>
<keyword evidence="1" id="KW-0805">Transcription regulation</keyword>
<dbReference type="Gene3D" id="1.10.10.10">
    <property type="entry name" value="Winged helix-like DNA-binding domain superfamily/Winged helix DNA-binding domain"/>
    <property type="match status" value="1"/>
</dbReference>
<dbReference type="CDD" id="cd00092">
    <property type="entry name" value="HTH_CRP"/>
    <property type="match status" value="1"/>
</dbReference>
<dbReference type="InterPro" id="IPR036388">
    <property type="entry name" value="WH-like_DNA-bd_sf"/>
</dbReference>
<gene>
    <name evidence="6" type="ORF">E5987_04665</name>
</gene>
<keyword evidence="2" id="KW-0238">DNA-binding</keyword>
<sequence length="245" mass="27484">MNLTELNETPFLPPDCSACKQKTLCLPEGLSNEEFVNCSNIVTFNKKISKGSRLFHAGDPLRFLYIVKLGSVKSSIVTDEGREQVIGFNMSGEMLGIDGIYHGFHTCTATALEDSEVCVMPYEDLEALCGQSPAIDSHVRRLFSREIVLQHHNLLMLGSMSSTERLAAFLLSLSKRFETRGFSRTEFVLRMTRADIGSFLGLKLETISRALSKFTELGLIEIHQKHVHIVNPKGLRSILQEHKRI</sequence>
<organism evidence="6 7">
    <name type="scientific">Parasutterella muris</name>
    <dbReference type="NCBI Taxonomy" id="2565572"/>
    <lineage>
        <taxon>Bacteria</taxon>
        <taxon>Pseudomonadati</taxon>
        <taxon>Pseudomonadota</taxon>
        <taxon>Betaproteobacteria</taxon>
        <taxon>Burkholderiales</taxon>
        <taxon>Sutterellaceae</taxon>
        <taxon>Parasutterella</taxon>
    </lineage>
</organism>
<comment type="caution">
    <text evidence="6">The sequence shown here is derived from an EMBL/GenBank/DDBJ whole genome shotgun (WGS) entry which is preliminary data.</text>
</comment>
<dbReference type="PRINTS" id="PR00034">
    <property type="entry name" value="HTHCRP"/>
</dbReference>
<dbReference type="OrthoDB" id="7643467at2"/>
<dbReference type="RefSeq" id="WP_160334935.1">
    <property type="nucleotide sequence ID" value="NZ_CALPCR010000013.1"/>
</dbReference>
<evidence type="ECO:0000256" key="1">
    <source>
        <dbReference type="ARBA" id="ARBA00023015"/>
    </source>
</evidence>
<dbReference type="GO" id="GO:0005829">
    <property type="term" value="C:cytosol"/>
    <property type="evidence" value="ECO:0007669"/>
    <property type="project" value="TreeGrafter"/>
</dbReference>
<proteinExistence type="predicted"/>
<dbReference type="Pfam" id="PF13545">
    <property type="entry name" value="HTH_Crp_2"/>
    <property type="match status" value="1"/>
</dbReference>
<dbReference type="InterPro" id="IPR036390">
    <property type="entry name" value="WH_DNA-bd_sf"/>
</dbReference>
<dbReference type="Proteomes" id="UP000472580">
    <property type="component" value="Unassembled WGS sequence"/>
</dbReference>
<evidence type="ECO:0000313" key="7">
    <source>
        <dbReference type="Proteomes" id="UP000472580"/>
    </source>
</evidence>
<accession>A0A6L6YFR5</accession>
<dbReference type="Gene3D" id="2.60.120.10">
    <property type="entry name" value="Jelly Rolls"/>
    <property type="match status" value="1"/>
</dbReference>
<keyword evidence="3" id="KW-0804">Transcription</keyword>
<dbReference type="Pfam" id="PF00027">
    <property type="entry name" value="cNMP_binding"/>
    <property type="match status" value="1"/>
</dbReference>
<dbReference type="InterPro" id="IPR018490">
    <property type="entry name" value="cNMP-bd_dom_sf"/>
</dbReference>
<feature type="domain" description="HTH crp-type" evidence="5">
    <location>
        <begin position="160"/>
        <end position="233"/>
    </location>
</feature>
<dbReference type="FunFam" id="1.10.10.10:FF:000028">
    <property type="entry name" value="Fumarate/nitrate reduction transcriptional regulator Fnr"/>
    <property type="match status" value="1"/>
</dbReference>
<dbReference type="PANTHER" id="PTHR24567:SF75">
    <property type="entry name" value="FUMARATE AND NITRATE REDUCTION REGULATORY PROTEIN"/>
    <property type="match status" value="1"/>
</dbReference>
<dbReference type="EMBL" id="WSRP01000011">
    <property type="protein sequence ID" value="MVX56500.1"/>
    <property type="molecule type" value="Genomic_DNA"/>
</dbReference>
<evidence type="ECO:0000313" key="6">
    <source>
        <dbReference type="EMBL" id="MVX56500.1"/>
    </source>
</evidence>
<dbReference type="SUPFAM" id="SSF46785">
    <property type="entry name" value="Winged helix' DNA-binding domain"/>
    <property type="match status" value="1"/>
</dbReference>
<dbReference type="InterPro" id="IPR012318">
    <property type="entry name" value="HTH_CRP"/>
</dbReference>
<dbReference type="SUPFAM" id="SSF51206">
    <property type="entry name" value="cAMP-binding domain-like"/>
    <property type="match status" value="1"/>
</dbReference>
<dbReference type="AlphaFoldDB" id="A0A6L6YFR5"/>
<dbReference type="InterPro" id="IPR050397">
    <property type="entry name" value="Env_Response_Regulators"/>
</dbReference>